<gene>
    <name evidence="1" type="ORF">SAMN05421642_13215</name>
</gene>
<dbReference type="STRING" id="398843.A3K89_14280"/>
<protein>
    <submittedName>
        <fullName evidence="1">p-aminobenzoate N-oxygenase AurF</fullName>
    </submittedName>
</protein>
<dbReference type="Gene3D" id="1.10.620.20">
    <property type="entry name" value="Ribonucleotide Reductase, subunit A"/>
    <property type="match status" value="1"/>
</dbReference>
<organism evidence="1 2">
    <name type="scientific">Rhodococcoides kyotonense</name>
    <dbReference type="NCBI Taxonomy" id="398843"/>
    <lineage>
        <taxon>Bacteria</taxon>
        <taxon>Bacillati</taxon>
        <taxon>Actinomycetota</taxon>
        <taxon>Actinomycetes</taxon>
        <taxon>Mycobacteriales</taxon>
        <taxon>Nocardiaceae</taxon>
        <taxon>Rhodococcoides</taxon>
    </lineage>
</organism>
<dbReference type="Pfam" id="PF11583">
    <property type="entry name" value="AurF"/>
    <property type="match status" value="1"/>
</dbReference>
<evidence type="ECO:0000313" key="2">
    <source>
        <dbReference type="Proteomes" id="UP000198327"/>
    </source>
</evidence>
<reference evidence="2" key="1">
    <citation type="submission" date="2017-06" db="EMBL/GenBank/DDBJ databases">
        <authorList>
            <person name="Varghese N."/>
            <person name="Submissions S."/>
        </authorList>
    </citation>
    <scope>NUCLEOTIDE SEQUENCE [LARGE SCALE GENOMIC DNA]</scope>
    <source>
        <strain evidence="2">JCM 23211</strain>
    </source>
</reference>
<name>A0A239N8M1_9NOCA</name>
<dbReference type="EMBL" id="FZOW01000032">
    <property type="protein sequence ID" value="SNT51256.1"/>
    <property type="molecule type" value="Genomic_DNA"/>
</dbReference>
<dbReference type="Proteomes" id="UP000198327">
    <property type="component" value="Unassembled WGS sequence"/>
</dbReference>
<dbReference type="InterPro" id="IPR012348">
    <property type="entry name" value="RNR-like"/>
</dbReference>
<keyword evidence="2" id="KW-1185">Reference proteome</keyword>
<dbReference type="AlphaFoldDB" id="A0A239N8M1"/>
<accession>A0A239N8M1</accession>
<proteinExistence type="predicted"/>
<sequence>MIEDSSMIQNPSLPEYDADDPVESAVVTRLAGNWGHRATVKKNEPDLNDLFDLTKHDFPEALIPFAEHDTYRDLSEARREKLRAWGWIAYNTNVMDVEQHVVNPGFSLLAQDAFDTGLGDVLSVAVTQAMVDEQYHTLMHLNASVLTRRRRGWALSTRDLPLCATVRRRQEAQSAALDPRSAALSALAFTTVAEISITSYLDLIEDNELVQPVNRATVRLHNRDEYCHASIADDLAAIVFEKLDAPDRRTFLDGLADGMDAFSSTDFSTWEAILRSEEIPNYEAMLAEVETDGSRRHLIQDYSGIRSLCRKLDVEDEIGIDWQ</sequence>
<evidence type="ECO:0000313" key="1">
    <source>
        <dbReference type="EMBL" id="SNT51256.1"/>
    </source>
</evidence>
<dbReference type="GO" id="GO:0016491">
    <property type="term" value="F:oxidoreductase activity"/>
    <property type="evidence" value="ECO:0007669"/>
    <property type="project" value="InterPro"/>
</dbReference>
<dbReference type="InterPro" id="IPR025859">
    <property type="entry name" value="AurF/CmlI"/>
</dbReference>